<dbReference type="PROSITE" id="PS00211">
    <property type="entry name" value="ABC_TRANSPORTER_1"/>
    <property type="match status" value="1"/>
</dbReference>
<comment type="subcellular location">
    <subcellularLocation>
        <location evidence="1">Cell inner membrane</location>
        <topology evidence="1">Peripheral membrane protein</topology>
    </subcellularLocation>
</comment>
<dbReference type="GO" id="GO:0016887">
    <property type="term" value="F:ATP hydrolysis activity"/>
    <property type="evidence" value="ECO:0007669"/>
    <property type="project" value="InterPro"/>
</dbReference>
<dbReference type="PANTHER" id="PTHR43776:SF7">
    <property type="entry name" value="D,D-DIPEPTIDE TRANSPORT ATP-BINDING PROTEIN DDPF-RELATED"/>
    <property type="match status" value="1"/>
</dbReference>
<dbReference type="Pfam" id="PF00005">
    <property type="entry name" value="ABC_tran"/>
    <property type="match status" value="1"/>
</dbReference>
<dbReference type="Gene3D" id="3.40.50.300">
    <property type="entry name" value="P-loop containing nucleotide triphosphate hydrolases"/>
    <property type="match status" value="1"/>
</dbReference>
<evidence type="ECO:0000256" key="1">
    <source>
        <dbReference type="ARBA" id="ARBA00004417"/>
    </source>
</evidence>
<organism evidence="7 8">
    <name type="scientific">Tranquillimonas alkanivorans</name>
    <dbReference type="NCBI Taxonomy" id="441119"/>
    <lineage>
        <taxon>Bacteria</taxon>
        <taxon>Pseudomonadati</taxon>
        <taxon>Pseudomonadota</taxon>
        <taxon>Alphaproteobacteria</taxon>
        <taxon>Rhodobacterales</taxon>
        <taxon>Roseobacteraceae</taxon>
        <taxon>Tranquillimonas</taxon>
    </lineage>
</organism>
<dbReference type="GO" id="GO:0015833">
    <property type="term" value="P:peptide transport"/>
    <property type="evidence" value="ECO:0007669"/>
    <property type="project" value="InterPro"/>
</dbReference>
<evidence type="ECO:0000256" key="2">
    <source>
        <dbReference type="ARBA" id="ARBA00005417"/>
    </source>
</evidence>
<feature type="domain" description="ABC transporter" evidence="6">
    <location>
        <begin position="10"/>
        <end position="258"/>
    </location>
</feature>
<dbReference type="SUPFAM" id="SSF52540">
    <property type="entry name" value="P-loop containing nucleoside triphosphate hydrolases"/>
    <property type="match status" value="1"/>
</dbReference>
<protein>
    <submittedName>
        <fullName evidence="7">Oligopeptide/dipeptide transporter, C-terminal region</fullName>
    </submittedName>
</protein>
<keyword evidence="4" id="KW-0547">Nucleotide-binding</keyword>
<proteinExistence type="inferred from homology"/>
<name>A0A1I5U713_9RHOB</name>
<evidence type="ECO:0000256" key="3">
    <source>
        <dbReference type="ARBA" id="ARBA00022448"/>
    </source>
</evidence>
<evidence type="ECO:0000256" key="4">
    <source>
        <dbReference type="ARBA" id="ARBA00022741"/>
    </source>
</evidence>
<dbReference type="GO" id="GO:0005524">
    <property type="term" value="F:ATP binding"/>
    <property type="evidence" value="ECO:0007669"/>
    <property type="project" value="UniProtKB-KW"/>
</dbReference>
<gene>
    <name evidence="7" type="ORF">SAMN04488047_11812</name>
</gene>
<dbReference type="PROSITE" id="PS50893">
    <property type="entry name" value="ABC_TRANSPORTER_2"/>
    <property type="match status" value="1"/>
</dbReference>
<evidence type="ECO:0000256" key="5">
    <source>
        <dbReference type="ARBA" id="ARBA00022840"/>
    </source>
</evidence>
<dbReference type="STRING" id="441119.SAMN04488047_11812"/>
<dbReference type="GO" id="GO:0055085">
    <property type="term" value="P:transmembrane transport"/>
    <property type="evidence" value="ECO:0007669"/>
    <property type="project" value="UniProtKB-ARBA"/>
</dbReference>
<dbReference type="PANTHER" id="PTHR43776">
    <property type="entry name" value="TRANSPORT ATP-BINDING PROTEIN"/>
    <property type="match status" value="1"/>
</dbReference>
<dbReference type="InterPro" id="IPR027417">
    <property type="entry name" value="P-loop_NTPase"/>
</dbReference>
<dbReference type="EMBL" id="FOXA01000018">
    <property type="protein sequence ID" value="SFP91048.1"/>
    <property type="molecule type" value="Genomic_DNA"/>
</dbReference>
<dbReference type="InterPro" id="IPR003593">
    <property type="entry name" value="AAA+_ATPase"/>
</dbReference>
<dbReference type="InterPro" id="IPR017871">
    <property type="entry name" value="ABC_transporter-like_CS"/>
</dbReference>
<dbReference type="RefSeq" id="WP_177215214.1">
    <property type="nucleotide sequence ID" value="NZ_FOXA01000018.1"/>
</dbReference>
<sequence length="303" mass="33060">MIHSKHEKRLSARDIRKTFVRSNGWFARASETHALKGVSFDVEAGEIFGIVGESGCGKSTLARILVGLENADGGSLSISGRTLFRADGPELPPVQRGIQMVFQDPYASLNPRMKVGDVVAEGLAIAGVPREERERRVAETLTLVGLSAADSQKHAFQFSGGQRQRICIARALVMEPRFLVADEAVSALDVSVQMQILNMILDLRDRIGLSIIFITHDISVVEYICDRVMVMYDGRVVEHGPAQAVLDHPSEAYTQKLIASVPRLASTADRRLSHDQNGPRRSVRATSLGGDLCQSQVSRSDGV</sequence>
<evidence type="ECO:0000313" key="8">
    <source>
        <dbReference type="Proteomes" id="UP000199356"/>
    </source>
</evidence>
<keyword evidence="5" id="KW-0067">ATP-binding</keyword>
<dbReference type="GO" id="GO:0005886">
    <property type="term" value="C:plasma membrane"/>
    <property type="evidence" value="ECO:0007669"/>
    <property type="project" value="UniProtKB-SubCell"/>
</dbReference>
<dbReference type="InterPro" id="IPR050319">
    <property type="entry name" value="ABC_transp_ATP-bind"/>
</dbReference>
<keyword evidence="8" id="KW-1185">Reference proteome</keyword>
<dbReference type="Proteomes" id="UP000199356">
    <property type="component" value="Unassembled WGS sequence"/>
</dbReference>
<dbReference type="SMART" id="SM00382">
    <property type="entry name" value="AAA"/>
    <property type="match status" value="1"/>
</dbReference>
<accession>A0A1I5U713</accession>
<evidence type="ECO:0000259" key="6">
    <source>
        <dbReference type="PROSITE" id="PS50893"/>
    </source>
</evidence>
<reference evidence="7 8" key="1">
    <citation type="submission" date="2016-10" db="EMBL/GenBank/DDBJ databases">
        <authorList>
            <person name="de Groot N.N."/>
        </authorList>
    </citation>
    <scope>NUCLEOTIDE SEQUENCE [LARGE SCALE GENOMIC DNA]</scope>
    <source>
        <strain evidence="7 8">DSM 19547</strain>
    </source>
</reference>
<dbReference type="CDD" id="cd03257">
    <property type="entry name" value="ABC_NikE_OppD_transporters"/>
    <property type="match status" value="1"/>
</dbReference>
<comment type="similarity">
    <text evidence="2">Belongs to the ABC transporter superfamily.</text>
</comment>
<evidence type="ECO:0000313" key="7">
    <source>
        <dbReference type="EMBL" id="SFP91048.1"/>
    </source>
</evidence>
<keyword evidence="3" id="KW-0813">Transport</keyword>
<dbReference type="InterPro" id="IPR013563">
    <property type="entry name" value="Oligopep_ABC_C"/>
</dbReference>
<dbReference type="Pfam" id="PF08352">
    <property type="entry name" value="oligo_HPY"/>
    <property type="match status" value="1"/>
</dbReference>
<dbReference type="InterPro" id="IPR003439">
    <property type="entry name" value="ABC_transporter-like_ATP-bd"/>
</dbReference>
<dbReference type="AlphaFoldDB" id="A0A1I5U713"/>